<comment type="similarity">
    <text evidence="1 6">Belongs to the polypeptide deformylase family.</text>
</comment>
<evidence type="ECO:0000313" key="8">
    <source>
        <dbReference type="Proteomes" id="UP000051655"/>
    </source>
</evidence>
<dbReference type="EC" id="3.5.1.88" evidence="6"/>
<evidence type="ECO:0000256" key="1">
    <source>
        <dbReference type="ARBA" id="ARBA00010759"/>
    </source>
</evidence>
<dbReference type="Gene3D" id="3.90.45.10">
    <property type="entry name" value="Peptide deformylase"/>
    <property type="match status" value="1"/>
</dbReference>
<feature type="active site" evidence="6">
    <location>
        <position position="168"/>
    </location>
</feature>
<dbReference type="InterPro" id="IPR023635">
    <property type="entry name" value="Peptide_deformylase"/>
</dbReference>
<sequence length="196" mass="22339">MYLMKDIVRDPAPVLRTQAQKVTFPLGEDDQKAMKEMMEYLVVSQDEEQNKIYDLRPGVGLAAPQVGISKQFSAILIPGEDVEPWDDEEKDDAEIPPFFKGIIINPVIVRQSVKKGALRVGEGCLSVDQDVPGYVNRSYRITVKYQDEMGAFHELKLEGYPAIVFQHEIDHLHGVLYYDHIQDDPWVETDNTKYLG</sequence>
<evidence type="ECO:0000256" key="4">
    <source>
        <dbReference type="ARBA" id="ARBA00022917"/>
    </source>
</evidence>
<keyword evidence="3 6" id="KW-0378">Hydrolase</keyword>
<evidence type="ECO:0000256" key="6">
    <source>
        <dbReference type="HAMAP-Rule" id="MF_00163"/>
    </source>
</evidence>
<dbReference type="FunFam" id="3.90.45.10:FF:000002">
    <property type="entry name" value="Peptide deformylase"/>
    <property type="match status" value="1"/>
</dbReference>
<comment type="catalytic activity">
    <reaction evidence="6">
        <text>N-terminal N-formyl-L-methionyl-[peptide] + H2O = N-terminal L-methionyl-[peptide] + formate</text>
        <dbReference type="Rhea" id="RHEA:24420"/>
        <dbReference type="Rhea" id="RHEA-COMP:10639"/>
        <dbReference type="Rhea" id="RHEA-COMP:10640"/>
        <dbReference type="ChEBI" id="CHEBI:15377"/>
        <dbReference type="ChEBI" id="CHEBI:15740"/>
        <dbReference type="ChEBI" id="CHEBI:49298"/>
        <dbReference type="ChEBI" id="CHEBI:64731"/>
        <dbReference type="EC" id="3.5.1.88"/>
    </reaction>
</comment>
<dbReference type="EMBL" id="JQBP01000003">
    <property type="protein sequence ID" value="KRN75002.1"/>
    <property type="molecule type" value="Genomic_DNA"/>
</dbReference>
<dbReference type="GO" id="GO:0042586">
    <property type="term" value="F:peptide deformylase activity"/>
    <property type="evidence" value="ECO:0007669"/>
    <property type="project" value="UniProtKB-UniRule"/>
</dbReference>
<comment type="cofactor">
    <cofactor evidence="6">
        <name>Fe(2+)</name>
        <dbReference type="ChEBI" id="CHEBI:29033"/>
    </cofactor>
    <text evidence="6">Binds 1 Fe(2+) ion.</text>
</comment>
<dbReference type="NCBIfam" id="TIGR00079">
    <property type="entry name" value="pept_deformyl"/>
    <property type="match status" value="1"/>
</dbReference>
<dbReference type="PATRIC" id="fig|1616.3.peg.779"/>
<dbReference type="PIRSF" id="PIRSF004749">
    <property type="entry name" value="Pep_def"/>
    <property type="match status" value="1"/>
</dbReference>
<protein>
    <recommendedName>
        <fullName evidence="6">Peptide deformylase</fullName>
        <shortName evidence="6">PDF</shortName>
        <ecNumber evidence="6">3.5.1.88</ecNumber>
    </recommendedName>
    <alternativeName>
        <fullName evidence="6">Polypeptide deformylase</fullName>
    </alternativeName>
</protein>
<dbReference type="InterPro" id="IPR036821">
    <property type="entry name" value="Peptide_deformylase_sf"/>
</dbReference>
<reference evidence="7 8" key="1">
    <citation type="journal article" date="2015" name="Genome Announc.">
        <title>Expanding the biotechnology potential of lactobacilli through comparative genomics of 213 strains and associated genera.</title>
        <authorList>
            <person name="Sun Z."/>
            <person name="Harris H.M."/>
            <person name="McCann A."/>
            <person name="Guo C."/>
            <person name="Argimon S."/>
            <person name="Zhang W."/>
            <person name="Yang X."/>
            <person name="Jeffery I.B."/>
            <person name="Cooney J.C."/>
            <person name="Kagawa T.F."/>
            <person name="Liu W."/>
            <person name="Song Y."/>
            <person name="Salvetti E."/>
            <person name="Wrobel A."/>
            <person name="Rasinkangas P."/>
            <person name="Parkhill J."/>
            <person name="Rea M.C."/>
            <person name="O'Sullivan O."/>
            <person name="Ritari J."/>
            <person name="Douillard F.P."/>
            <person name="Paul Ross R."/>
            <person name="Yang R."/>
            <person name="Briner A.E."/>
            <person name="Felis G.E."/>
            <person name="de Vos W.M."/>
            <person name="Barrangou R."/>
            <person name="Klaenhammer T.R."/>
            <person name="Caufield P.W."/>
            <person name="Cui Y."/>
            <person name="Zhang H."/>
            <person name="O'Toole P.W."/>
        </authorList>
    </citation>
    <scope>NUCLEOTIDE SEQUENCE [LARGE SCALE GENOMIC DNA]</scope>
    <source>
        <strain evidence="7 8">DSM 20593</strain>
    </source>
</reference>
<keyword evidence="2 6" id="KW-0479">Metal-binding</keyword>
<proteinExistence type="inferred from homology"/>
<dbReference type="GO" id="GO:0046872">
    <property type="term" value="F:metal ion binding"/>
    <property type="evidence" value="ECO:0007669"/>
    <property type="project" value="UniProtKB-KW"/>
</dbReference>
<accession>A0A0R2JKT0</accession>
<dbReference type="GO" id="GO:0006412">
    <property type="term" value="P:translation"/>
    <property type="evidence" value="ECO:0007669"/>
    <property type="project" value="UniProtKB-UniRule"/>
</dbReference>
<evidence type="ECO:0000256" key="3">
    <source>
        <dbReference type="ARBA" id="ARBA00022801"/>
    </source>
</evidence>
<keyword evidence="8" id="KW-1185">Reference proteome</keyword>
<dbReference type="OrthoDB" id="9784988at2"/>
<feature type="binding site" evidence="6">
    <location>
        <position position="167"/>
    </location>
    <ligand>
        <name>Fe cation</name>
        <dbReference type="ChEBI" id="CHEBI:24875"/>
    </ligand>
</feature>
<dbReference type="PANTHER" id="PTHR10458:SF8">
    <property type="entry name" value="PEPTIDE DEFORMYLASE 2"/>
    <property type="match status" value="1"/>
</dbReference>
<dbReference type="CDD" id="cd00487">
    <property type="entry name" value="Pep_deformylase"/>
    <property type="match status" value="1"/>
</dbReference>
<feature type="binding site" evidence="6">
    <location>
        <position position="171"/>
    </location>
    <ligand>
        <name>Fe cation</name>
        <dbReference type="ChEBI" id="CHEBI:24875"/>
    </ligand>
</feature>
<dbReference type="STRING" id="1616.IV73_GL000759"/>
<dbReference type="PRINTS" id="PR01576">
    <property type="entry name" value="PDEFORMYLASE"/>
</dbReference>
<dbReference type="RefSeq" id="WP_057755001.1">
    <property type="nucleotide sequence ID" value="NZ_JQBP01000003.1"/>
</dbReference>
<dbReference type="PANTHER" id="PTHR10458">
    <property type="entry name" value="PEPTIDE DEFORMYLASE"/>
    <property type="match status" value="1"/>
</dbReference>
<gene>
    <name evidence="6" type="primary">def</name>
    <name evidence="7" type="ORF">IV73_GL000759</name>
</gene>
<organism evidence="7 8">
    <name type="scientific">Weissella kandleri</name>
    <dbReference type="NCBI Taxonomy" id="1616"/>
    <lineage>
        <taxon>Bacteria</taxon>
        <taxon>Bacillati</taxon>
        <taxon>Bacillota</taxon>
        <taxon>Bacilli</taxon>
        <taxon>Lactobacillales</taxon>
        <taxon>Lactobacillaceae</taxon>
        <taxon>Weissella</taxon>
    </lineage>
</organism>
<comment type="caution">
    <text evidence="7">The sequence shown here is derived from an EMBL/GenBank/DDBJ whole genome shotgun (WGS) entry which is preliminary data.</text>
</comment>
<dbReference type="AlphaFoldDB" id="A0A0R2JKT0"/>
<comment type="function">
    <text evidence="6">Removes the formyl group from the N-terminal Met of newly synthesized proteins. Requires at least a dipeptide for an efficient rate of reaction. N-terminal L-methionine is a prerequisite for activity but the enzyme has broad specificity at other positions.</text>
</comment>
<dbReference type="SUPFAM" id="SSF56420">
    <property type="entry name" value="Peptide deformylase"/>
    <property type="match status" value="1"/>
</dbReference>
<dbReference type="Proteomes" id="UP000051655">
    <property type="component" value="Unassembled WGS sequence"/>
</dbReference>
<evidence type="ECO:0000256" key="2">
    <source>
        <dbReference type="ARBA" id="ARBA00022723"/>
    </source>
</evidence>
<dbReference type="Pfam" id="PF01327">
    <property type="entry name" value="Pep_deformylase"/>
    <property type="match status" value="1"/>
</dbReference>
<name>A0A0R2JKT0_9LACO</name>
<feature type="binding site" evidence="6">
    <location>
        <position position="124"/>
    </location>
    <ligand>
        <name>Fe cation</name>
        <dbReference type="ChEBI" id="CHEBI:24875"/>
    </ligand>
</feature>
<evidence type="ECO:0000256" key="5">
    <source>
        <dbReference type="ARBA" id="ARBA00023004"/>
    </source>
</evidence>
<keyword evidence="4 6" id="KW-0648">Protein biosynthesis</keyword>
<dbReference type="HAMAP" id="MF_00163">
    <property type="entry name" value="Pep_deformylase"/>
    <property type="match status" value="1"/>
</dbReference>
<keyword evidence="5 6" id="KW-0408">Iron</keyword>
<evidence type="ECO:0000313" key="7">
    <source>
        <dbReference type="EMBL" id="KRN75002.1"/>
    </source>
</evidence>